<dbReference type="PANTHER" id="PTHR31341">
    <property type="entry name" value="IPT/TIG DOMAIN-CONTAINING PROTEIN-RELATED-RELATED"/>
    <property type="match status" value="1"/>
</dbReference>
<keyword evidence="5" id="KW-1185">Reference proteome</keyword>
<keyword evidence="1" id="KW-0732">Signal</keyword>
<keyword evidence="3" id="KW-1133">Transmembrane helix</keyword>
<evidence type="ECO:0000256" key="3">
    <source>
        <dbReference type="SAM" id="Phobius"/>
    </source>
</evidence>
<dbReference type="Proteomes" id="UP000076078">
    <property type="component" value="Unassembled WGS sequence"/>
</dbReference>
<accession>A0A151ZJ08</accession>
<dbReference type="EMBL" id="LODT01000025">
    <property type="protein sequence ID" value="KYQ93834.1"/>
    <property type="molecule type" value="Genomic_DNA"/>
</dbReference>
<evidence type="ECO:0000313" key="4">
    <source>
        <dbReference type="EMBL" id="KYQ93834.1"/>
    </source>
</evidence>
<gene>
    <name evidence="4" type="ORF">DLAC_05232</name>
</gene>
<keyword evidence="3" id="KW-0812">Transmembrane</keyword>
<name>A0A151ZJ08_TIELA</name>
<proteinExistence type="predicted"/>
<feature type="transmembrane region" description="Helical" evidence="3">
    <location>
        <begin position="650"/>
        <end position="672"/>
    </location>
</feature>
<reference evidence="4 5" key="1">
    <citation type="submission" date="2015-12" db="EMBL/GenBank/DDBJ databases">
        <title>Dictyostelia acquired genes for synthesis and detection of signals that induce cell-type specialization by lateral gene transfer from prokaryotes.</title>
        <authorList>
            <person name="Gloeckner G."/>
            <person name="Schaap P."/>
        </authorList>
    </citation>
    <scope>NUCLEOTIDE SEQUENCE [LARGE SCALE GENOMIC DNA]</scope>
    <source>
        <strain evidence="4 5">TK</strain>
    </source>
</reference>
<feature type="transmembrane region" description="Helical" evidence="3">
    <location>
        <begin position="5"/>
        <end position="25"/>
    </location>
</feature>
<keyword evidence="2" id="KW-0325">Glycoprotein</keyword>
<evidence type="ECO:0000313" key="5">
    <source>
        <dbReference type="Proteomes" id="UP000076078"/>
    </source>
</evidence>
<comment type="caution">
    <text evidence="4">The sequence shown here is derived from an EMBL/GenBank/DDBJ whole genome shotgun (WGS) entry which is preliminary data.</text>
</comment>
<keyword evidence="3" id="KW-0472">Membrane</keyword>
<dbReference type="InterPro" id="IPR052014">
    <property type="entry name" value="Dictyostelium_Tiger"/>
</dbReference>
<dbReference type="CDD" id="cd00603">
    <property type="entry name" value="IPT_PCSR"/>
    <property type="match status" value="1"/>
</dbReference>
<protein>
    <submittedName>
        <fullName evidence="4">IPT/TIG domain-containing protein</fullName>
    </submittedName>
</protein>
<organism evidence="4 5">
    <name type="scientific">Tieghemostelium lacteum</name>
    <name type="common">Slime mold</name>
    <name type="synonym">Dictyostelium lacteum</name>
    <dbReference type="NCBI Taxonomy" id="361077"/>
    <lineage>
        <taxon>Eukaryota</taxon>
        <taxon>Amoebozoa</taxon>
        <taxon>Evosea</taxon>
        <taxon>Eumycetozoa</taxon>
        <taxon>Dictyostelia</taxon>
        <taxon>Dictyosteliales</taxon>
        <taxon>Raperosteliaceae</taxon>
        <taxon>Tieghemostelium</taxon>
    </lineage>
</organism>
<evidence type="ECO:0000256" key="1">
    <source>
        <dbReference type="ARBA" id="ARBA00022729"/>
    </source>
</evidence>
<dbReference type="AlphaFoldDB" id="A0A151ZJ08"/>
<evidence type="ECO:0000256" key="2">
    <source>
        <dbReference type="ARBA" id="ARBA00023180"/>
    </source>
</evidence>
<sequence>MTKQIYIYLFIFISFSITIIISQSVTNIGPNANTISNLTFKVTYSGGLVNLKNITTDISQNLYIPQETFRDQSNIIYSITLNEISQTETYRFHFENGFIKDFLMDLKIKFNLEVVSKPSFSNNNTITLSGLYFQPYNSNFSDNDLYIKAITSEVTKTFSTSNETIKFINSTHFTFQMDNLAGLIDLELKEGLEYRSSLNTSFENPKISKIEYSQASTSQSFITIFGEDFRDVKYKVNSLITVGGSTILQSSYIFYNESMIIFKFINTLTKSFDIDISVKGVKSIQPFKLQFKPKVTQINTLPELGGIVTIKGFFLNSKSDNGTNTNLLVKIGTKTCTSPTSTSADNYITLICNLESGVGSDLPVVVSIDGISSVDSPNFSYYRSPTLGSIYIGGSLNLTEHPFMNISGSDLTSGSDNITVYLDSKSLKVISKFNEYLIVELPINSQSGNITVFKGLASSSRAFSIKPIIRKLSGFIETPGGELSIHGAFFHDNDKPVIIINDNIDCKLKSISLAGDIISCDLSNGTGKDLIIDMRLNNSIISNPNDIKFSYQPPTINSIVHNSDNSITIVGTSHGLPSTINVITYPLPCSDPTVTNFTTTICKLGSPLPNDTLEFEIQLNVNGLIVNGTFLRFLYPPENTGKKGISGTSLIIAIVVPSASLAIGLLIFALLFSYQRHERMKNIISAIKNALSITKRKIVFAFKWVFQPHLVDTTKTNFDNYNADINQNVLPSNIKLPKKKKFSPPKR</sequence>
<dbReference type="InParanoid" id="A0A151ZJ08"/>